<proteinExistence type="predicted"/>
<dbReference type="OrthoDB" id="1461560at2759"/>
<comment type="caution">
    <text evidence="2">The sequence shown here is derived from an EMBL/GenBank/DDBJ whole genome shotgun (WGS) entry which is preliminary data.</text>
</comment>
<dbReference type="EMBL" id="WJXA01000001">
    <property type="protein sequence ID" value="KAF7154101.1"/>
    <property type="molecule type" value="Genomic_DNA"/>
</dbReference>
<dbReference type="AlphaFoldDB" id="A0A834HKH0"/>
<keyword evidence="3" id="KW-1185">Reference proteome</keyword>
<feature type="region of interest" description="Disordered" evidence="1">
    <location>
        <begin position="217"/>
        <end position="266"/>
    </location>
</feature>
<reference evidence="2" key="1">
    <citation type="submission" date="2019-11" db="EMBL/GenBank/DDBJ databases">
        <authorList>
            <person name="Liu Y."/>
            <person name="Hou J."/>
            <person name="Li T.-Q."/>
            <person name="Guan C.-H."/>
            <person name="Wu X."/>
            <person name="Wu H.-Z."/>
            <person name="Ling F."/>
            <person name="Zhang R."/>
            <person name="Shi X.-G."/>
            <person name="Ren J.-P."/>
            <person name="Chen E.-F."/>
            <person name="Sun J.-M."/>
        </authorList>
    </citation>
    <scope>NUCLEOTIDE SEQUENCE</scope>
    <source>
        <strain evidence="2">Adult_tree_wgs_1</strain>
        <tissue evidence="2">Leaves</tissue>
    </source>
</reference>
<protein>
    <recommendedName>
        <fullName evidence="4">DUF4283 domain-containing protein</fullName>
    </recommendedName>
</protein>
<evidence type="ECO:0000313" key="2">
    <source>
        <dbReference type="EMBL" id="KAF7154101.1"/>
    </source>
</evidence>
<dbReference type="PANTHER" id="PTHR31286:SF165">
    <property type="entry name" value="DUF4283 DOMAIN-CONTAINING PROTEIN"/>
    <property type="match status" value="1"/>
</dbReference>
<evidence type="ECO:0008006" key="4">
    <source>
        <dbReference type="Google" id="ProtNLM"/>
    </source>
</evidence>
<name>A0A834HKH0_RHOSS</name>
<feature type="compositionally biased region" description="Low complexity" evidence="1">
    <location>
        <begin position="222"/>
        <end position="233"/>
    </location>
</feature>
<sequence length="266" mass="28227">MKAGPWHIAGKLLILKPWEPQMVLTKEKLSTIPIWVQFAHVPLEFWTEQGLSYIASAIGKPLHADDMTEKRQRLSFAKICVEIHVDTPLLDVVEVEYANGDSAFVTVAGLPSVESVEQAMLNPVGSVLHASGSHGQVSLPSKLPSGSPGVASLPKNTVVMTDGVASDWVLPCRGLDAKTPPDPNGSNNIPPSKVHSGLSNIFAILQSTMIEEEHSVPAMEMASDSPLSDLCPSPSAPPLVTKRVKDQAKGKGGGGAGGPSKAKRRR</sequence>
<accession>A0A834HKH0</accession>
<dbReference type="Proteomes" id="UP000626092">
    <property type="component" value="Unassembled WGS sequence"/>
</dbReference>
<gene>
    <name evidence="2" type="ORF">RHSIM_Rhsim01G0107300</name>
</gene>
<dbReference type="InterPro" id="IPR040256">
    <property type="entry name" value="At4g02000-like"/>
</dbReference>
<dbReference type="PANTHER" id="PTHR31286">
    <property type="entry name" value="GLYCINE-RICH CELL WALL STRUCTURAL PROTEIN 1.8-LIKE"/>
    <property type="match status" value="1"/>
</dbReference>
<evidence type="ECO:0000256" key="1">
    <source>
        <dbReference type="SAM" id="MobiDB-lite"/>
    </source>
</evidence>
<organism evidence="2 3">
    <name type="scientific">Rhododendron simsii</name>
    <name type="common">Sims's rhododendron</name>
    <dbReference type="NCBI Taxonomy" id="118357"/>
    <lineage>
        <taxon>Eukaryota</taxon>
        <taxon>Viridiplantae</taxon>
        <taxon>Streptophyta</taxon>
        <taxon>Embryophyta</taxon>
        <taxon>Tracheophyta</taxon>
        <taxon>Spermatophyta</taxon>
        <taxon>Magnoliopsida</taxon>
        <taxon>eudicotyledons</taxon>
        <taxon>Gunneridae</taxon>
        <taxon>Pentapetalae</taxon>
        <taxon>asterids</taxon>
        <taxon>Ericales</taxon>
        <taxon>Ericaceae</taxon>
        <taxon>Ericoideae</taxon>
        <taxon>Rhodoreae</taxon>
        <taxon>Rhododendron</taxon>
    </lineage>
</organism>
<evidence type="ECO:0000313" key="3">
    <source>
        <dbReference type="Proteomes" id="UP000626092"/>
    </source>
</evidence>